<evidence type="ECO:0000313" key="3">
    <source>
        <dbReference type="Proteomes" id="UP000295292"/>
    </source>
</evidence>
<organism evidence="2 3">
    <name type="scientific">Sphingobacterium yanglingense</name>
    <dbReference type="NCBI Taxonomy" id="1437280"/>
    <lineage>
        <taxon>Bacteria</taxon>
        <taxon>Pseudomonadati</taxon>
        <taxon>Bacteroidota</taxon>
        <taxon>Sphingobacteriia</taxon>
        <taxon>Sphingobacteriales</taxon>
        <taxon>Sphingobacteriaceae</taxon>
        <taxon>Sphingobacterium</taxon>
    </lineage>
</organism>
<dbReference type="OrthoDB" id="323290at2"/>
<protein>
    <submittedName>
        <fullName evidence="2">Helix-turn-helix protein</fullName>
    </submittedName>
</protein>
<feature type="domain" description="HTH araC/xylS-type" evidence="1">
    <location>
        <begin position="211"/>
        <end position="284"/>
    </location>
</feature>
<dbReference type="EMBL" id="SNYV01000011">
    <property type="protein sequence ID" value="TDQ80074.1"/>
    <property type="molecule type" value="Genomic_DNA"/>
</dbReference>
<dbReference type="Gene3D" id="1.10.10.60">
    <property type="entry name" value="Homeodomain-like"/>
    <property type="match status" value="1"/>
</dbReference>
<proteinExistence type="predicted"/>
<comment type="caution">
    <text evidence="2">The sequence shown here is derived from an EMBL/GenBank/DDBJ whole genome shotgun (WGS) entry which is preliminary data.</text>
</comment>
<dbReference type="GO" id="GO:0003700">
    <property type="term" value="F:DNA-binding transcription factor activity"/>
    <property type="evidence" value="ECO:0007669"/>
    <property type="project" value="InterPro"/>
</dbReference>
<dbReference type="AlphaFoldDB" id="A0A4R6WIT9"/>
<sequence>MPINFLQNIKSSPLDAIALVGNGFLSRDGANTSAILAIHTFSCLDLKGKQPIFNDGIPSLILMPKKSDTALLKINNVPVLFDSAWLCCGTIKRTYWELPPELQYILVIRFNPAFFYIFFNISPAVFASKPICNLKDLAADKWMKLFDLIYNKETVESRISFIEKIFSPTRIDDTRRNNFPQLVSAALELIDMKQGNTTVNSVLQQIGIPDNPKWLHRNFVKYMGISPKRYIALQRFIYAYERCQTNNVRDYFGTALHSGYYDYNHYLKDFKQYIGVSPTQHTWE</sequence>
<dbReference type="InterPro" id="IPR018060">
    <property type="entry name" value="HTH_AraC"/>
</dbReference>
<dbReference type="PROSITE" id="PS01124">
    <property type="entry name" value="HTH_ARAC_FAMILY_2"/>
    <property type="match status" value="1"/>
</dbReference>
<reference evidence="2 3" key="1">
    <citation type="submission" date="2019-03" db="EMBL/GenBank/DDBJ databases">
        <title>Genomic Encyclopedia of Archaeal and Bacterial Type Strains, Phase II (KMG-II): from individual species to whole genera.</title>
        <authorList>
            <person name="Goeker M."/>
        </authorList>
    </citation>
    <scope>NUCLEOTIDE SEQUENCE [LARGE SCALE GENOMIC DNA]</scope>
    <source>
        <strain evidence="2 3">DSM 28353</strain>
    </source>
</reference>
<dbReference type="GO" id="GO:0043565">
    <property type="term" value="F:sequence-specific DNA binding"/>
    <property type="evidence" value="ECO:0007669"/>
    <property type="project" value="InterPro"/>
</dbReference>
<gene>
    <name evidence="2" type="ORF">CLV99_1528</name>
</gene>
<keyword evidence="3" id="KW-1185">Reference proteome</keyword>
<name>A0A4R6WIT9_9SPHI</name>
<dbReference type="SMART" id="SM00342">
    <property type="entry name" value="HTH_ARAC"/>
    <property type="match status" value="1"/>
</dbReference>
<accession>A0A4R6WIT9</accession>
<dbReference type="RefSeq" id="WP_133583820.1">
    <property type="nucleotide sequence ID" value="NZ_SNYV01000011.1"/>
</dbReference>
<evidence type="ECO:0000313" key="2">
    <source>
        <dbReference type="EMBL" id="TDQ80074.1"/>
    </source>
</evidence>
<evidence type="ECO:0000259" key="1">
    <source>
        <dbReference type="PROSITE" id="PS01124"/>
    </source>
</evidence>
<dbReference type="Proteomes" id="UP000295292">
    <property type="component" value="Unassembled WGS sequence"/>
</dbReference>